<dbReference type="PROSITE" id="PS01116">
    <property type="entry name" value="XANTH_URACIL_PERMASE"/>
    <property type="match status" value="1"/>
</dbReference>
<protein>
    <recommendedName>
        <fullName evidence="11">Purine permease</fullName>
    </recommendedName>
</protein>
<dbReference type="OrthoDB" id="9805749at2"/>
<feature type="transmembrane region" description="Helical" evidence="8">
    <location>
        <begin position="125"/>
        <end position="146"/>
    </location>
</feature>
<feature type="transmembrane region" description="Helical" evidence="8">
    <location>
        <begin position="428"/>
        <end position="452"/>
    </location>
</feature>
<dbReference type="PANTHER" id="PTHR42810:SF4">
    <property type="entry name" value="URIC ACID TRANSPORTER UACT"/>
    <property type="match status" value="1"/>
</dbReference>
<keyword evidence="6 8" id="KW-1133">Transmembrane helix</keyword>
<feature type="transmembrane region" description="Helical" evidence="8">
    <location>
        <begin position="256"/>
        <end position="277"/>
    </location>
</feature>
<evidence type="ECO:0000256" key="8">
    <source>
        <dbReference type="SAM" id="Phobius"/>
    </source>
</evidence>
<reference evidence="9 10" key="1">
    <citation type="submission" date="2019-06" db="EMBL/GenBank/DDBJ databases">
        <title>Whole genome shotgun sequence of Acetobacter peroxydans NBRC 13755.</title>
        <authorList>
            <person name="Hosoyama A."/>
            <person name="Uohara A."/>
            <person name="Ohji S."/>
            <person name="Ichikawa N."/>
        </authorList>
    </citation>
    <scope>NUCLEOTIDE SEQUENCE [LARGE SCALE GENOMIC DNA]</scope>
    <source>
        <strain evidence="9 10">NBRC 13755</strain>
    </source>
</reference>
<keyword evidence="4" id="KW-1003">Cell membrane</keyword>
<dbReference type="InterPro" id="IPR017588">
    <property type="entry name" value="UacT-like"/>
</dbReference>
<evidence type="ECO:0000256" key="7">
    <source>
        <dbReference type="ARBA" id="ARBA00023136"/>
    </source>
</evidence>
<accession>A0A4Y3TY62</accession>
<dbReference type="Pfam" id="PF00860">
    <property type="entry name" value="Xan_ur_permease"/>
    <property type="match status" value="1"/>
</dbReference>
<comment type="subcellular location">
    <subcellularLocation>
        <location evidence="1">Cell membrane</location>
        <topology evidence="1">Multi-pass membrane protein</topology>
    </subcellularLocation>
</comment>
<feature type="transmembrane region" description="Helical" evidence="8">
    <location>
        <begin position="404"/>
        <end position="422"/>
    </location>
</feature>
<organism evidence="9 10">
    <name type="scientific">Acetobacter peroxydans</name>
    <dbReference type="NCBI Taxonomy" id="104098"/>
    <lineage>
        <taxon>Bacteria</taxon>
        <taxon>Pseudomonadati</taxon>
        <taxon>Pseudomonadota</taxon>
        <taxon>Alphaproteobacteria</taxon>
        <taxon>Acetobacterales</taxon>
        <taxon>Acetobacteraceae</taxon>
        <taxon>Acetobacter</taxon>
    </lineage>
</organism>
<dbReference type="NCBIfam" id="NF037981">
    <property type="entry name" value="NCS2_1"/>
    <property type="match status" value="1"/>
</dbReference>
<evidence type="ECO:0008006" key="11">
    <source>
        <dbReference type="Google" id="ProtNLM"/>
    </source>
</evidence>
<dbReference type="AlphaFoldDB" id="A0A4Y3TY62"/>
<evidence type="ECO:0000256" key="6">
    <source>
        <dbReference type="ARBA" id="ARBA00022989"/>
    </source>
</evidence>
<feature type="transmembrane region" description="Helical" evidence="8">
    <location>
        <begin position="216"/>
        <end position="236"/>
    </location>
</feature>
<evidence type="ECO:0000313" key="9">
    <source>
        <dbReference type="EMBL" id="GEB86389.1"/>
    </source>
</evidence>
<evidence type="ECO:0000256" key="3">
    <source>
        <dbReference type="ARBA" id="ARBA00022448"/>
    </source>
</evidence>
<feature type="transmembrane region" description="Helical" evidence="8">
    <location>
        <begin position="44"/>
        <end position="63"/>
    </location>
</feature>
<evidence type="ECO:0000256" key="4">
    <source>
        <dbReference type="ARBA" id="ARBA00022475"/>
    </source>
</evidence>
<keyword evidence="10" id="KW-1185">Reference proteome</keyword>
<keyword evidence="5 8" id="KW-0812">Transmembrane</keyword>
<feature type="transmembrane region" description="Helical" evidence="8">
    <location>
        <begin position="372"/>
        <end position="392"/>
    </location>
</feature>
<dbReference type="InterPro" id="IPR006042">
    <property type="entry name" value="Xan_ur_permease"/>
</dbReference>
<feature type="transmembrane region" description="Helical" evidence="8">
    <location>
        <begin position="193"/>
        <end position="209"/>
    </location>
</feature>
<comment type="caution">
    <text evidence="9">The sequence shown here is derived from an EMBL/GenBank/DDBJ whole genome shotgun (WGS) entry which is preliminary data.</text>
</comment>
<dbReference type="InterPro" id="IPR006043">
    <property type="entry name" value="NCS2"/>
</dbReference>
<dbReference type="Proteomes" id="UP000317730">
    <property type="component" value="Unassembled WGS sequence"/>
</dbReference>
<feature type="transmembrane region" description="Helical" evidence="8">
    <location>
        <begin position="343"/>
        <end position="366"/>
    </location>
</feature>
<proteinExistence type="inferred from homology"/>
<gene>
    <name evidence="9" type="ORF">APE01nite_21860</name>
</gene>
<name>A0A4Y3TY62_9PROT</name>
<dbReference type="GO" id="GO:0042907">
    <property type="term" value="F:xanthine transmembrane transporter activity"/>
    <property type="evidence" value="ECO:0007669"/>
    <property type="project" value="TreeGrafter"/>
</dbReference>
<comment type="similarity">
    <text evidence="2">Belongs to the nucleobase:cation symporter-2 (NCS2) (TC 2.A.40) family.</text>
</comment>
<evidence type="ECO:0000256" key="2">
    <source>
        <dbReference type="ARBA" id="ARBA00008821"/>
    </source>
</evidence>
<evidence type="ECO:0000256" key="5">
    <source>
        <dbReference type="ARBA" id="ARBA00022692"/>
    </source>
</evidence>
<dbReference type="PANTHER" id="PTHR42810">
    <property type="entry name" value="PURINE PERMEASE C1399.01C-RELATED"/>
    <property type="match status" value="1"/>
</dbReference>
<keyword evidence="7 8" id="KW-0472">Membrane</keyword>
<feature type="transmembrane region" description="Helical" evidence="8">
    <location>
        <begin position="153"/>
        <end position="173"/>
    </location>
</feature>
<dbReference type="NCBIfam" id="TIGR03173">
    <property type="entry name" value="pbuX"/>
    <property type="match status" value="1"/>
</dbReference>
<keyword evidence="3" id="KW-0813">Transport</keyword>
<dbReference type="GO" id="GO:0005886">
    <property type="term" value="C:plasma membrane"/>
    <property type="evidence" value="ECO:0007669"/>
    <property type="project" value="UniProtKB-SubCell"/>
</dbReference>
<dbReference type="EMBL" id="BJMV01000013">
    <property type="protein sequence ID" value="GEB86389.1"/>
    <property type="molecule type" value="Genomic_DNA"/>
</dbReference>
<dbReference type="NCBIfam" id="TIGR00801">
    <property type="entry name" value="ncs2"/>
    <property type="match status" value="1"/>
</dbReference>
<feature type="transmembrane region" description="Helical" evidence="8">
    <location>
        <begin position="100"/>
        <end position="119"/>
    </location>
</feature>
<sequence length="501" mass="52024">MRNVQGSVGASKDRGDSSSFCTIHPVDMVLPLWQLGLYGFQHVLTFYAAAVVVPILLAGALGLPREVLEHLIEADLFTCGIASLIQSVGLGRHIGVRLPLLQGVTFVAVTPMIAIGVAAGGGMTGLHQIFGAVIIAGIFAYCAAPLFSRITHLFPPVVTGSVILVIGLALLPVAANDIVNGHGAGTVQNPVDLRSVVYGLGTLGFILVVQRLSRGFMATIVFLLGLVMGTVVAWLLGDAHFDAVSQAPAFALVTPLQFGMPSFHIAPALSMMIVMAISMLETTGDLFATGAIVGRRISAGDIARAIRADGLATVLGGVFSSFPYTCFAENVGLVRITGVKSRWVVAAAAVIMMLLGCVPKLAALMACVPAPVLGGATLAMFAAVAVAGIQTLAQVDFENQNNTIIVGTSVGLGMMATAQPHIADHFPAWAQIIFGSGITLGALAAIILHLLFNYGREALAAPATEDAAQAAGEKLAWDVMPSPEDRLLTYGKRHNPDSVAH</sequence>
<evidence type="ECO:0000313" key="10">
    <source>
        <dbReference type="Proteomes" id="UP000317730"/>
    </source>
</evidence>
<evidence type="ECO:0000256" key="1">
    <source>
        <dbReference type="ARBA" id="ARBA00004651"/>
    </source>
</evidence>